<accession>A0A2M7D711</accession>
<sequence length="75" mass="9254">MRQRDGIFDHITYSIPQSQKDCILIGVRYKKKDSTFTEDHFLFPKNFCIRKFYKRQIEQVLPEYKETHKKQSDFY</sequence>
<name>A0A2M7D711_9BACT</name>
<dbReference type="AlphaFoldDB" id="A0A2M7D711"/>
<proteinExistence type="predicted"/>
<comment type="caution">
    <text evidence="1">The sequence shown here is derived from an EMBL/GenBank/DDBJ whole genome shotgun (WGS) entry which is preliminary data.</text>
</comment>
<evidence type="ECO:0000313" key="2">
    <source>
        <dbReference type="Proteomes" id="UP000229247"/>
    </source>
</evidence>
<dbReference type="Proteomes" id="UP000229247">
    <property type="component" value="Unassembled WGS sequence"/>
</dbReference>
<protein>
    <submittedName>
        <fullName evidence="1">Uncharacterized protein</fullName>
    </submittedName>
</protein>
<evidence type="ECO:0000313" key="1">
    <source>
        <dbReference type="EMBL" id="PIV38813.1"/>
    </source>
</evidence>
<dbReference type="EMBL" id="PEUE01000001">
    <property type="protein sequence ID" value="PIV38813.1"/>
    <property type="molecule type" value="Genomic_DNA"/>
</dbReference>
<organism evidence="1 2">
    <name type="scientific">Candidatus Portnoybacteria bacterium CG02_land_8_20_14_3_00_45_8</name>
    <dbReference type="NCBI Taxonomy" id="1974807"/>
    <lineage>
        <taxon>Bacteria</taxon>
        <taxon>Candidatus Portnoyibacteriota</taxon>
    </lineage>
</organism>
<gene>
    <name evidence="1" type="ORF">COS30_00005</name>
</gene>
<reference evidence="2" key="1">
    <citation type="submission" date="2017-09" db="EMBL/GenBank/DDBJ databases">
        <title>Depth-based differentiation of microbial function through sediment-hosted aquifers and enrichment of novel symbionts in the deep terrestrial subsurface.</title>
        <authorList>
            <person name="Probst A.J."/>
            <person name="Ladd B."/>
            <person name="Jarett J.K."/>
            <person name="Geller-Mcgrath D.E."/>
            <person name="Sieber C.M.K."/>
            <person name="Emerson J.B."/>
            <person name="Anantharaman K."/>
            <person name="Thomas B.C."/>
            <person name="Malmstrom R."/>
            <person name="Stieglmeier M."/>
            <person name="Klingl A."/>
            <person name="Woyke T."/>
            <person name="Ryan C.M."/>
            <person name="Banfield J.F."/>
        </authorList>
    </citation>
    <scope>NUCLEOTIDE SEQUENCE [LARGE SCALE GENOMIC DNA]</scope>
</reference>